<sequence>MIILTLVNGKEICLNDDLIYKIEEAPDTIITLTDGKVLRVANKTEEIIEKTIEYKRKIYTNLLGGSI</sequence>
<dbReference type="Proteomes" id="UP000601171">
    <property type="component" value="Unassembled WGS sequence"/>
</dbReference>
<organism evidence="1 2">
    <name type="scientific">Paratissierella segnis</name>
    <dbReference type="NCBI Taxonomy" id="2763679"/>
    <lineage>
        <taxon>Bacteria</taxon>
        <taxon>Bacillati</taxon>
        <taxon>Bacillota</taxon>
        <taxon>Tissierellia</taxon>
        <taxon>Tissierellales</taxon>
        <taxon>Tissierellaceae</taxon>
        <taxon>Paratissierella</taxon>
    </lineage>
</organism>
<dbReference type="AlphaFoldDB" id="A0A926EXR1"/>
<reference evidence="1" key="1">
    <citation type="submission" date="2020-08" db="EMBL/GenBank/DDBJ databases">
        <title>Genome public.</title>
        <authorList>
            <person name="Liu C."/>
            <person name="Sun Q."/>
        </authorList>
    </citation>
    <scope>NUCLEOTIDE SEQUENCE</scope>
    <source>
        <strain evidence="1">BX21</strain>
    </source>
</reference>
<keyword evidence="2" id="KW-1185">Reference proteome</keyword>
<evidence type="ECO:0000313" key="1">
    <source>
        <dbReference type="EMBL" id="MBC8588334.1"/>
    </source>
</evidence>
<dbReference type="EMBL" id="JACRTG010000018">
    <property type="protein sequence ID" value="MBC8588334.1"/>
    <property type="molecule type" value="Genomic_DNA"/>
</dbReference>
<keyword evidence="1" id="KW-0969">Cilium</keyword>
<dbReference type="PANTHER" id="PTHR39185:SF1">
    <property type="entry name" value="SWARMING MOTILITY PROTEIN SWRD"/>
    <property type="match status" value="1"/>
</dbReference>
<keyword evidence="1" id="KW-0282">Flagellum</keyword>
<name>A0A926EXR1_9FIRM</name>
<proteinExistence type="predicted"/>
<keyword evidence="1" id="KW-0966">Cell projection</keyword>
<gene>
    <name evidence="1" type="ORF">H8707_08780</name>
</gene>
<dbReference type="PANTHER" id="PTHR39185">
    <property type="entry name" value="SWARMING MOTILITY PROTEIN SWRD"/>
    <property type="match status" value="1"/>
</dbReference>
<dbReference type="Pfam" id="PF06289">
    <property type="entry name" value="FlbD"/>
    <property type="match status" value="1"/>
</dbReference>
<protein>
    <submittedName>
        <fullName evidence="1">Flagellar FlbD family protein</fullName>
    </submittedName>
</protein>
<evidence type="ECO:0000313" key="2">
    <source>
        <dbReference type="Proteomes" id="UP000601171"/>
    </source>
</evidence>
<accession>A0A926EXR1</accession>
<comment type="caution">
    <text evidence="1">The sequence shown here is derived from an EMBL/GenBank/DDBJ whole genome shotgun (WGS) entry which is preliminary data.</text>
</comment>
<dbReference type="RefSeq" id="WP_262429782.1">
    <property type="nucleotide sequence ID" value="NZ_JACRTG010000018.1"/>
</dbReference>
<dbReference type="InterPro" id="IPR009384">
    <property type="entry name" value="SwrD-like"/>
</dbReference>